<dbReference type="InterPro" id="IPR043519">
    <property type="entry name" value="NT_sf"/>
</dbReference>
<reference evidence="1 2" key="1">
    <citation type="submission" date="2022-09" db="EMBL/GenBank/DDBJ databases">
        <title>Chelativorans salina sp. nov., a novel slightly halophilic bacterium isolated from a saline lake sediment enrichment.</title>
        <authorList>
            <person name="Gao L."/>
            <person name="Fang B.-Z."/>
            <person name="Li W.-J."/>
        </authorList>
    </citation>
    <scope>NUCLEOTIDE SEQUENCE [LARGE SCALE GENOMIC DNA]</scope>
    <source>
        <strain evidence="1 2">EGI FJ00035</strain>
    </source>
</reference>
<organism evidence="1 2">
    <name type="scientific">Chelativorans salis</name>
    <dbReference type="NCBI Taxonomy" id="2978478"/>
    <lineage>
        <taxon>Bacteria</taxon>
        <taxon>Pseudomonadati</taxon>
        <taxon>Pseudomonadota</taxon>
        <taxon>Alphaproteobacteria</taxon>
        <taxon>Hyphomicrobiales</taxon>
        <taxon>Phyllobacteriaceae</taxon>
        <taxon>Chelativorans</taxon>
    </lineage>
</organism>
<proteinExistence type="predicted"/>
<dbReference type="RefSeq" id="WP_260906437.1">
    <property type="nucleotide sequence ID" value="NZ_JAOCZP010000009.1"/>
</dbReference>
<gene>
    <name evidence="1" type="ORF">N5A92_22310</name>
</gene>
<comment type="caution">
    <text evidence="1">The sequence shown here is derived from an EMBL/GenBank/DDBJ whole genome shotgun (WGS) entry which is preliminary data.</text>
</comment>
<keyword evidence="2" id="KW-1185">Reference proteome</keyword>
<dbReference type="PANTHER" id="PTHR34822:SF1">
    <property type="entry name" value="GRPB FAMILY PROTEIN"/>
    <property type="match status" value="1"/>
</dbReference>
<dbReference type="SUPFAM" id="SSF81301">
    <property type="entry name" value="Nucleotidyltransferase"/>
    <property type="match status" value="1"/>
</dbReference>
<dbReference type="Gene3D" id="3.30.460.10">
    <property type="entry name" value="Beta Polymerase, domain 2"/>
    <property type="match status" value="1"/>
</dbReference>
<evidence type="ECO:0000313" key="1">
    <source>
        <dbReference type="EMBL" id="MCT7377759.1"/>
    </source>
</evidence>
<dbReference type="InterPro" id="IPR007344">
    <property type="entry name" value="GrpB/CoaE"/>
</dbReference>
<sequence length="172" mass="19315">MLGLKHNTNILVDYDPGWETEFAGERDRLASALGSVARGIEHYGSTAVRGMRAKPILDILVGVAPLSDWRKCHDPLLDLGYDYAEHAGVPGHYIFGRGRDRTERTHLVHVVEFEGESWRTNLAFRDVLRRDAGLRGAYIEEKERAAAAAPDGRARYNELKRAFIDTVKTGLR</sequence>
<evidence type="ECO:0000313" key="2">
    <source>
        <dbReference type="Proteomes" id="UP001320831"/>
    </source>
</evidence>
<dbReference type="PANTHER" id="PTHR34822">
    <property type="entry name" value="GRPB DOMAIN PROTEIN (AFU_ORTHOLOGUE AFUA_1G01530)"/>
    <property type="match status" value="1"/>
</dbReference>
<protein>
    <submittedName>
        <fullName evidence="1">GrpB family protein</fullName>
    </submittedName>
</protein>
<name>A0ABT2LUK0_9HYPH</name>
<dbReference type="Proteomes" id="UP001320831">
    <property type="component" value="Unassembled WGS sequence"/>
</dbReference>
<dbReference type="Pfam" id="PF04229">
    <property type="entry name" value="GrpB"/>
    <property type="match status" value="1"/>
</dbReference>
<dbReference type="EMBL" id="JAOCZP010000009">
    <property type="protein sequence ID" value="MCT7377759.1"/>
    <property type="molecule type" value="Genomic_DNA"/>
</dbReference>
<accession>A0ABT2LUK0</accession>